<sequence>MCGETEALQEYRKSIPFNNKPMEIPF</sequence>
<dbReference type="EMBL" id="UOYP01000279">
    <property type="protein sequence ID" value="VAY88647.1"/>
    <property type="molecule type" value="Genomic_DNA"/>
</dbReference>
<organism evidence="1">
    <name type="scientific">mine drainage metagenome</name>
    <dbReference type="NCBI Taxonomy" id="410659"/>
    <lineage>
        <taxon>unclassified sequences</taxon>
        <taxon>metagenomes</taxon>
        <taxon>ecological metagenomes</taxon>
    </lineage>
</organism>
<accession>A0A3P3ZP50</accession>
<reference evidence="1" key="1">
    <citation type="submission" date="2018-10" db="EMBL/GenBank/DDBJ databases">
        <authorList>
            <person name="Plewniak F."/>
        </authorList>
    </citation>
    <scope>NUCLEOTIDE SEQUENCE</scope>
</reference>
<proteinExistence type="predicted"/>
<name>A0A3P3ZP50_9ZZZZ</name>
<gene>
    <name evidence="1" type="ORF">CARN8_350003</name>
</gene>
<protein>
    <submittedName>
        <fullName evidence="1">Uncharacterized protein</fullName>
    </submittedName>
</protein>
<evidence type="ECO:0000313" key="1">
    <source>
        <dbReference type="EMBL" id="VAY88647.1"/>
    </source>
</evidence>
<dbReference type="AlphaFoldDB" id="A0A3P3ZP50"/>